<dbReference type="RefSeq" id="WP_230099409.1">
    <property type="nucleotide sequence ID" value="NZ_CAKKNT010000035.1"/>
</dbReference>
<feature type="active site" description="Proton acceptor; specific for D-alanine" evidence="4">
    <location>
        <position position="38"/>
    </location>
</feature>
<dbReference type="InterPro" id="IPR020622">
    <property type="entry name" value="Ala_racemase_pyridoxalP-BS"/>
</dbReference>
<comment type="catalytic activity">
    <reaction evidence="4">
        <text>L-alanine = D-alanine</text>
        <dbReference type="Rhea" id="RHEA:20249"/>
        <dbReference type="ChEBI" id="CHEBI:57416"/>
        <dbReference type="ChEBI" id="CHEBI:57972"/>
        <dbReference type="EC" id="5.1.1.1"/>
    </reaction>
</comment>
<dbReference type="EC" id="5.1.1.1" evidence="4"/>
<dbReference type="Gene3D" id="2.40.37.10">
    <property type="entry name" value="Lyase, Ornithine Decarboxylase, Chain A, domain 1"/>
    <property type="match status" value="1"/>
</dbReference>
<keyword evidence="2 4" id="KW-0663">Pyridoxal phosphate</keyword>
<accession>A0ABM8ZEP1</accession>
<dbReference type="PANTHER" id="PTHR30511:SF0">
    <property type="entry name" value="ALANINE RACEMASE, CATABOLIC-RELATED"/>
    <property type="match status" value="1"/>
</dbReference>
<dbReference type="InterPro" id="IPR029066">
    <property type="entry name" value="PLP-binding_barrel"/>
</dbReference>
<dbReference type="NCBIfam" id="TIGR00492">
    <property type="entry name" value="alr"/>
    <property type="match status" value="1"/>
</dbReference>
<dbReference type="PANTHER" id="PTHR30511">
    <property type="entry name" value="ALANINE RACEMASE"/>
    <property type="match status" value="1"/>
</dbReference>
<keyword evidence="3 4" id="KW-0413">Isomerase</keyword>
<name>A0ABM8ZEP1_9LACO</name>
<dbReference type="EMBL" id="CAKKNT010000035">
    <property type="protein sequence ID" value="CAH0419372.1"/>
    <property type="molecule type" value="Genomic_DNA"/>
</dbReference>
<evidence type="ECO:0000256" key="4">
    <source>
        <dbReference type="HAMAP-Rule" id="MF_01201"/>
    </source>
</evidence>
<dbReference type="Pfam" id="PF00842">
    <property type="entry name" value="Ala_racemase_C"/>
    <property type="match status" value="1"/>
</dbReference>
<feature type="binding site" evidence="4">
    <location>
        <position position="313"/>
    </location>
    <ligand>
        <name>substrate</name>
    </ligand>
</feature>
<dbReference type="Pfam" id="PF01168">
    <property type="entry name" value="Ala_racemase_N"/>
    <property type="match status" value="1"/>
</dbReference>
<feature type="active site" description="Proton acceptor; specific for L-alanine" evidence="4">
    <location>
        <position position="266"/>
    </location>
</feature>
<evidence type="ECO:0000313" key="7">
    <source>
        <dbReference type="Proteomes" id="UP000789719"/>
    </source>
</evidence>
<reference evidence="6 7" key="1">
    <citation type="submission" date="2021-11" db="EMBL/GenBank/DDBJ databases">
        <authorList>
            <person name="Depoorter E."/>
        </authorList>
    </citation>
    <scope>NUCLEOTIDE SEQUENCE [LARGE SCALE GENOMIC DNA]</scope>
    <source>
        <strain evidence="6 7">LMG 24286</strain>
    </source>
</reference>
<feature type="modified residue" description="N6-(pyridoxal phosphate)lysine" evidence="4">
    <location>
        <position position="38"/>
    </location>
</feature>
<dbReference type="CDD" id="cd00430">
    <property type="entry name" value="PLPDE_III_AR"/>
    <property type="match status" value="1"/>
</dbReference>
<evidence type="ECO:0000256" key="2">
    <source>
        <dbReference type="ARBA" id="ARBA00022898"/>
    </source>
</evidence>
<dbReference type="InterPro" id="IPR000821">
    <property type="entry name" value="Ala_racemase"/>
</dbReference>
<dbReference type="HAMAP" id="MF_01201">
    <property type="entry name" value="Ala_racemase"/>
    <property type="match status" value="1"/>
</dbReference>
<evidence type="ECO:0000313" key="6">
    <source>
        <dbReference type="EMBL" id="CAH0419372.1"/>
    </source>
</evidence>
<protein>
    <recommendedName>
        <fullName evidence="4">Alanine racemase</fullName>
        <ecNumber evidence="4">5.1.1.1</ecNumber>
    </recommendedName>
</protein>
<feature type="domain" description="Alanine racemase C-terminal" evidence="5">
    <location>
        <begin position="245"/>
        <end position="370"/>
    </location>
</feature>
<dbReference type="SUPFAM" id="SSF50621">
    <property type="entry name" value="Alanine racemase C-terminal domain-like"/>
    <property type="match status" value="1"/>
</dbReference>
<dbReference type="InterPro" id="IPR011079">
    <property type="entry name" value="Ala_racemase_C"/>
</dbReference>
<keyword evidence="7" id="KW-1185">Reference proteome</keyword>
<organism evidence="6 7">
    <name type="scientific">Periweissella ghanensis</name>
    <dbReference type="NCBI Taxonomy" id="467997"/>
    <lineage>
        <taxon>Bacteria</taxon>
        <taxon>Bacillati</taxon>
        <taxon>Bacillota</taxon>
        <taxon>Bacilli</taxon>
        <taxon>Lactobacillales</taxon>
        <taxon>Lactobacillaceae</taxon>
        <taxon>Periweissella</taxon>
    </lineage>
</organism>
<feature type="binding site" evidence="4">
    <location>
        <position position="136"/>
    </location>
    <ligand>
        <name>substrate</name>
    </ligand>
</feature>
<dbReference type="InterPro" id="IPR009006">
    <property type="entry name" value="Ala_racemase/Decarboxylase_C"/>
</dbReference>
<dbReference type="PRINTS" id="PR00992">
    <property type="entry name" value="ALARACEMASE"/>
</dbReference>
<proteinExistence type="inferred from homology"/>
<evidence type="ECO:0000256" key="3">
    <source>
        <dbReference type="ARBA" id="ARBA00023235"/>
    </source>
</evidence>
<comment type="pathway">
    <text evidence="4">Amino-acid biosynthesis; D-alanine biosynthesis; D-alanine from L-alanine: step 1/1.</text>
</comment>
<sequence length="371" mass="40872">MEINIRATRLEISKNALAQNMAYIRKVSGAQHIFFAVKSNAYGHGLDIVAPAAVNAGADGLAVAIAEEALHLRSLGILAPILILGHTDPRYAQLCADASVITTVPSLAWLQTAVPYLRHGRKKLLVSLALDTGMNRIGIRTKSELTAAIEFLQTNRDVYQWHGLMTHFATADVSETAYFQMQLQRWHALVDDLAQLPPMIHVANSGATLYHTNEVPTDYVRVGSLGYGWEPSGKLITDGHDLQPIGQLYSELSFVKQIPAGEGISYGHAYITQADEWIGTIPMGYGDGLPIQLQGFEVLVGEMRCPIVGEIAMDQLMVRLPHEVPVGTKVTFIGATNNDQIDIWEIAHYCHLEPWNFMNLITSRVPRMLVN</sequence>
<dbReference type="SMART" id="SM01005">
    <property type="entry name" value="Ala_racemase_C"/>
    <property type="match status" value="1"/>
</dbReference>
<dbReference type="Proteomes" id="UP000789719">
    <property type="component" value="Unassembled WGS sequence"/>
</dbReference>
<gene>
    <name evidence="6" type="ORF">WGH24286_01822</name>
</gene>
<comment type="caution">
    <text evidence="6">The sequence shown here is derived from an EMBL/GenBank/DDBJ whole genome shotgun (WGS) entry which is preliminary data.</text>
</comment>
<evidence type="ECO:0000256" key="1">
    <source>
        <dbReference type="ARBA" id="ARBA00001933"/>
    </source>
</evidence>
<comment type="function">
    <text evidence="4">Catalyzes the interconversion of L-alanine and D-alanine. May also act on other amino acids.</text>
</comment>
<dbReference type="InterPro" id="IPR001608">
    <property type="entry name" value="Ala_racemase_N"/>
</dbReference>
<comment type="cofactor">
    <cofactor evidence="1 4">
        <name>pyridoxal 5'-phosphate</name>
        <dbReference type="ChEBI" id="CHEBI:597326"/>
    </cofactor>
</comment>
<dbReference type="Gene3D" id="3.20.20.10">
    <property type="entry name" value="Alanine racemase"/>
    <property type="match status" value="1"/>
</dbReference>
<dbReference type="PROSITE" id="PS00395">
    <property type="entry name" value="ALANINE_RACEMASE"/>
    <property type="match status" value="1"/>
</dbReference>
<evidence type="ECO:0000259" key="5">
    <source>
        <dbReference type="SMART" id="SM01005"/>
    </source>
</evidence>
<comment type="similarity">
    <text evidence="4">Belongs to the alanine racemase family.</text>
</comment>
<dbReference type="GO" id="GO:0018113">
    <property type="term" value="F:lysine racemase activity"/>
    <property type="evidence" value="ECO:0007669"/>
    <property type="project" value="UniProtKB-EC"/>
</dbReference>
<dbReference type="SUPFAM" id="SSF51419">
    <property type="entry name" value="PLP-binding barrel"/>
    <property type="match status" value="1"/>
</dbReference>